<keyword evidence="1" id="KW-1133">Transmembrane helix</keyword>
<name>B5T2V5_NASVI</name>
<feature type="transmembrane region" description="Helical" evidence="1">
    <location>
        <begin position="12"/>
        <end position="34"/>
    </location>
</feature>
<geneLocation type="mitochondrion" evidence="2"/>
<keyword evidence="1" id="KW-0812">Transmembrane</keyword>
<keyword evidence="2" id="KW-0496">Mitochondrion</keyword>
<protein>
    <submittedName>
        <fullName evidence="2">ATP synthase subunit 8</fullName>
    </submittedName>
</protein>
<sequence length="52" mass="6535">MPQMSPMLWSMLFMYTITLLFISILMMYHLIIYYKINFNKLNKTMYLFLNKW</sequence>
<dbReference type="EMBL" id="EU746601">
    <property type="protein sequence ID" value="ACH85811.1"/>
    <property type="molecule type" value="Genomic_DNA"/>
</dbReference>
<dbReference type="AlphaFoldDB" id="B5T2V5"/>
<evidence type="ECO:0000313" key="2">
    <source>
        <dbReference type="EMBL" id="ACH85811.1"/>
    </source>
</evidence>
<reference evidence="2" key="1">
    <citation type="submission" date="2008-05" db="EMBL/GenBank/DDBJ databases">
        <title>Rapidly Evolving Mitochondrial Genome and Directional Selection in Mitochondrial Genes in the Parasitic Wasp Nasonia (Hymenoptera: Pteromalidae).</title>
        <authorList>
            <person name="Oliveira D.C.S.G."/>
            <person name="Raychoudhury R."/>
            <person name="Lavrov D.V."/>
            <person name="Werren J.H."/>
        </authorList>
    </citation>
    <scope>NUCLEOTIDE SEQUENCE</scope>
    <source>
        <strain evidence="2">NV Russia 277</strain>
    </source>
</reference>
<proteinExistence type="predicted"/>
<keyword evidence="1" id="KW-0472">Membrane</keyword>
<gene>
    <name evidence="2" type="primary">atp8</name>
</gene>
<organism evidence="2">
    <name type="scientific">Nasonia vitripennis</name>
    <name type="common">Parasitic wasp</name>
    <dbReference type="NCBI Taxonomy" id="7425"/>
    <lineage>
        <taxon>Eukaryota</taxon>
        <taxon>Metazoa</taxon>
        <taxon>Ecdysozoa</taxon>
        <taxon>Arthropoda</taxon>
        <taxon>Hexapoda</taxon>
        <taxon>Insecta</taxon>
        <taxon>Pterygota</taxon>
        <taxon>Neoptera</taxon>
        <taxon>Endopterygota</taxon>
        <taxon>Hymenoptera</taxon>
        <taxon>Apocrita</taxon>
        <taxon>Proctotrupomorpha</taxon>
        <taxon>Chalcidoidea</taxon>
        <taxon>Pteromalidae</taxon>
        <taxon>Pteromalinae</taxon>
        <taxon>Nasonia</taxon>
    </lineage>
</organism>
<accession>B5T2V5</accession>
<evidence type="ECO:0000256" key="1">
    <source>
        <dbReference type="SAM" id="Phobius"/>
    </source>
</evidence>